<reference evidence="3 4" key="1">
    <citation type="journal article" date="2019" name="Int. J. Syst. Evol. Microbiol.">
        <title>The Global Catalogue of Microorganisms (GCM) 10K type strain sequencing project: providing services to taxonomists for standard genome sequencing and annotation.</title>
        <authorList>
            <consortium name="The Broad Institute Genomics Platform"/>
            <consortium name="The Broad Institute Genome Sequencing Center for Infectious Disease"/>
            <person name="Wu L."/>
            <person name="Ma J."/>
        </authorList>
    </citation>
    <scope>NUCLEOTIDE SEQUENCE [LARGE SCALE GENOMIC DNA]</scope>
    <source>
        <strain evidence="3 4">JCM 14545</strain>
    </source>
</reference>
<name>A0ABN2RAL6_9PSEU</name>
<feature type="region of interest" description="Disordered" evidence="1">
    <location>
        <begin position="15"/>
        <end position="81"/>
    </location>
</feature>
<evidence type="ECO:0000256" key="1">
    <source>
        <dbReference type="SAM" id="MobiDB-lite"/>
    </source>
</evidence>
<comment type="caution">
    <text evidence="3">The sequence shown here is derived from an EMBL/GenBank/DDBJ whole genome shotgun (WGS) entry which is preliminary data.</text>
</comment>
<evidence type="ECO:0000313" key="4">
    <source>
        <dbReference type="Proteomes" id="UP001501116"/>
    </source>
</evidence>
<proteinExistence type="predicted"/>
<dbReference type="EMBL" id="BAAANN010000016">
    <property type="protein sequence ID" value="GAA1966209.1"/>
    <property type="molecule type" value="Genomic_DNA"/>
</dbReference>
<accession>A0ABN2RAL6</accession>
<feature type="signal peptide" evidence="2">
    <location>
        <begin position="1"/>
        <end position="15"/>
    </location>
</feature>
<sequence>MAGAGLVLIAGAACASPEAASPPPASGPVASQPGTTIPEQPPVQKPSPKPGAQPPPSKVGKPVPPQQLDANALPAGFPRDVAVGPDGKTVIVRAEEGGCGHATVEPKEQTPQRVVLNLVETTAQTHKMCTMDIRYPVVSTQLADQLGDRKLVLTSEHRKQ</sequence>
<feature type="compositionally biased region" description="Pro residues" evidence="1">
    <location>
        <begin position="39"/>
        <end position="65"/>
    </location>
</feature>
<organism evidence="3 4">
    <name type="scientific">Amycolatopsis minnesotensis</name>
    <dbReference type="NCBI Taxonomy" id="337894"/>
    <lineage>
        <taxon>Bacteria</taxon>
        <taxon>Bacillati</taxon>
        <taxon>Actinomycetota</taxon>
        <taxon>Actinomycetes</taxon>
        <taxon>Pseudonocardiales</taxon>
        <taxon>Pseudonocardiaceae</taxon>
        <taxon>Amycolatopsis</taxon>
    </lineage>
</organism>
<gene>
    <name evidence="3" type="ORF">GCM10009754_43330</name>
</gene>
<evidence type="ECO:0000256" key="2">
    <source>
        <dbReference type="SAM" id="SignalP"/>
    </source>
</evidence>
<feature type="chain" id="PRO_5045469623" evidence="2">
    <location>
        <begin position="16"/>
        <end position="160"/>
    </location>
</feature>
<dbReference type="Proteomes" id="UP001501116">
    <property type="component" value="Unassembled WGS sequence"/>
</dbReference>
<evidence type="ECO:0000313" key="3">
    <source>
        <dbReference type="EMBL" id="GAA1966209.1"/>
    </source>
</evidence>
<protein>
    <submittedName>
        <fullName evidence="3">Uncharacterized protein</fullName>
    </submittedName>
</protein>
<keyword evidence="4" id="KW-1185">Reference proteome</keyword>
<keyword evidence="2" id="KW-0732">Signal</keyword>